<evidence type="ECO:0008006" key="4">
    <source>
        <dbReference type="Google" id="ProtNLM"/>
    </source>
</evidence>
<sequence length="114" mass="13504">MVEALLGIQIIASLFGIFMLYVAFVHYKQHNISRFEFIFWFSVWGSFLYFNFYPRVLDPILEKLFVTRAMDLLFIVSFMILAYMGFQNHVGIRSLQKHVEQLTRDRALGKARKS</sequence>
<evidence type="ECO:0000313" key="3">
    <source>
        <dbReference type="Proteomes" id="UP000034364"/>
    </source>
</evidence>
<feature type="transmembrane region" description="Helical" evidence="1">
    <location>
        <begin position="37"/>
        <end position="53"/>
    </location>
</feature>
<evidence type="ECO:0000256" key="1">
    <source>
        <dbReference type="SAM" id="Phobius"/>
    </source>
</evidence>
<comment type="caution">
    <text evidence="2">The sequence shown here is derived from an EMBL/GenBank/DDBJ whole genome shotgun (WGS) entry which is preliminary data.</text>
</comment>
<reference evidence="2 3" key="1">
    <citation type="journal article" date="2015" name="Nature">
        <title>rRNA introns, odd ribosomes, and small enigmatic genomes across a large radiation of phyla.</title>
        <authorList>
            <person name="Brown C.T."/>
            <person name="Hug L.A."/>
            <person name="Thomas B.C."/>
            <person name="Sharon I."/>
            <person name="Castelle C.J."/>
            <person name="Singh A."/>
            <person name="Wilkins M.J."/>
            <person name="Williams K.H."/>
            <person name="Banfield J.F."/>
        </authorList>
    </citation>
    <scope>NUCLEOTIDE SEQUENCE [LARGE SCALE GENOMIC DNA]</scope>
</reference>
<proteinExistence type="predicted"/>
<keyword evidence="1" id="KW-0812">Transmembrane</keyword>
<keyword evidence="1" id="KW-0472">Membrane</keyword>
<keyword evidence="1" id="KW-1133">Transmembrane helix</keyword>
<organism evidence="2 3">
    <name type="scientific">Candidatus Amesbacteria bacterium GW2011_GWA1_47_16</name>
    <dbReference type="NCBI Taxonomy" id="1618353"/>
    <lineage>
        <taxon>Bacteria</taxon>
        <taxon>Candidatus Amesiibacteriota</taxon>
    </lineage>
</organism>
<dbReference type="Proteomes" id="UP000034364">
    <property type="component" value="Unassembled WGS sequence"/>
</dbReference>
<dbReference type="Pfam" id="PF10066">
    <property type="entry name" value="DUF2304"/>
    <property type="match status" value="1"/>
</dbReference>
<dbReference type="EMBL" id="LCNV01000046">
    <property type="protein sequence ID" value="KKU62572.1"/>
    <property type="molecule type" value="Genomic_DNA"/>
</dbReference>
<feature type="transmembrane region" description="Helical" evidence="1">
    <location>
        <begin position="6"/>
        <end position="25"/>
    </location>
</feature>
<feature type="transmembrane region" description="Helical" evidence="1">
    <location>
        <begin position="65"/>
        <end position="86"/>
    </location>
</feature>
<name>A0A0G1RZR0_9BACT</name>
<dbReference type="AlphaFoldDB" id="A0A0G1RZR0"/>
<protein>
    <recommendedName>
        <fullName evidence="4">DUF2304 domain-containing protein</fullName>
    </recommendedName>
</protein>
<evidence type="ECO:0000313" key="2">
    <source>
        <dbReference type="EMBL" id="KKU62572.1"/>
    </source>
</evidence>
<accession>A0A0G1RZR0</accession>
<dbReference type="InterPro" id="IPR019277">
    <property type="entry name" value="DUF2304"/>
</dbReference>
<gene>
    <name evidence="2" type="ORF">UX87_C0046G0006</name>
</gene>